<accession>A0AAV3YW29</accession>
<feature type="region of interest" description="Disordered" evidence="1">
    <location>
        <begin position="162"/>
        <end position="187"/>
    </location>
</feature>
<dbReference type="EMBL" id="BLXT01001660">
    <property type="protein sequence ID" value="GFN87181.1"/>
    <property type="molecule type" value="Genomic_DNA"/>
</dbReference>
<reference evidence="2 3" key="1">
    <citation type="journal article" date="2021" name="Elife">
        <title>Chloroplast acquisition without the gene transfer in kleptoplastic sea slugs, Plakobranchus ocellatus.</title>
        <authorList>
            <person name="Maeda T."/>
            <person name="Takahashi S."/>
            <person name="Yoshida T."/>
            <person name="Shimamura S."/>
            <person name="Takaki Y."/>
            <person name="Nagai Y."/>
            <person name="Toyoda A."/>
            <person name="Suzuki Y."/>
            <person name="Arimoto A."/>
            <person name="Ishii H."/>
            <person name="Satoh N."/>
            <person name="Nishiyama T."/>
            <person name="Hasebe M."/>
            <person name="Maruyama T."/>
            <person name="Minagawa J."/>
            <person name="Obokata J."/>
            <person name="Shigenobu S."/>
        </authorList>
    </citation>
    <scope>NUCLEOTIDE SEQUENCE [LARGE SCALE GENOMIC DNA]</scope>
</reference>
<proteinExistence type="predicted"/>
<protein>
    <submittedName>
        <fullName evidence="2">Uncharacterized protein</fullName>
    </submittedName>
</protein>
<name>A0AAV3YW29_9GAST</name>
<evidence type="ECO:0000256" key="1">
    <source>
        <dbReference type="SAM" id="MobiDB-lite"/>
    </source>
</evidence>
<organism evidence="2 3">
    <name type="scientific">Plakobranchus ocellatus</name>
    <dbReference type="NCBI Taxonomy" id="259542"/>
    <lineage>
        <taxon>Eukaryota</taxon>
        <taxon>Metazoa</taxon>
        <taxon>Spiralia</taxon>
        <taxon>Lophotrochozoa</taxon>
        <taxon>Mollusca</taxon>
        <taxon>Gastropoda</taxon>
        <taxon>Heterobranchia</taxon>
        <taxon>Euthyneura</taxon>
        <taxon>Panpulmonata</taxon>
        <taxon>Sacoglossa</taxon>
        <taxon>Placobranchoidea</taxon>
        <taxon>Plakobranchidae</taxon>
        <taxon>Plakobranchus</taxon>
    </lineage>
</organism>
<feature type="compositionally biased region" description="Low complexity" evidence="1">
    <location>
        <begin position="162"/>
        <end position="176"/>
    </location>
</feature>
<evidence type="ECO:0000313" key="2">
    <source>
        <dbReference type="EMBL" id="GFN87181.1"/>
    </source>
</evidence>
<sequence length="231" mass="25691">MGGTATFCGNFSTNYKKPTSMHNQATIGSNSNRILALSQAVKRRNSPAKHISKSLESLPSLSLGEKRQRVVRRQNSLTAIENQLGLAHQQNKPQDSFSTSNGWSLPKIQGFRETHCPQTDIKAMGSWLLQAEGDVRADNFSFLPPLPAGSLIFQEAMRDVYSDSSSDSSETCSDSGSEADDSGRLCGRRNRRSPKLAWYGPLVEYKGQHIYLSTLTNIYITLGRYGNRQWR</sequence>
<dbReference type="Proteomes" id="UP000735302">
    <property type="component" value="Unassembled WGS sequence"/>
</dbReference>
<dbReference type="AlphaFoldDB" id="A0AAV3YW29"/>
<gene>
    <name evidence="2" type="ORF">PoB_001368700</name>
</gene>
<evidence type="ECO:0000313" key="3">
    <source>
        <dbReference type="Proteomes" id="UP000735302"/>
    </source>
</evidence>
<comment type="caution">
    <text evidence="2">The sequence shown here is derived from an EMBL/GenBank/DDBJ whole genome shotgun (WGS) entry which is preliminary data.</text>
</comment>
<keyword evidence="3" id="KW-1185">Reference proteome</keyword>